<keyword evidence="1" id="KW-0472">Membrane</keyword>
<reference evidence="2 3" key="1">
    <citation type="submission" date="2019-12" db="EMBL/GenBank/DDBJ databases">
        <authorList>
            <person name="Alioto T."/>
            <person name="Alioto T."/>
            <person name="Gomez Garrido J."/>
        </authorList>
    </citation>
    <scope>NUCLEOTIDE SEQUENCE [LARGE SCALE GENOMIC DNA]</scope>
</reference>
<dbReference type="AlphaFoldDB" id="A0A8S0RRE2"/>
<gene>
    <name evidence="2" type="ORF">OLEA9_A068804</name>
</gene>
<organism evidence="2 3">
    <name type="scientific">Olea europaea subsp. europaea</name>
    <dbReference type="NCBI Taxonomy" id="158383"/>
    <lineage>
        <taxon>Eukaryota</taxon>
        <taxon>Viridiplantae</taxon>
        <taxon>Streptophyta</taxon>
        <taxon>Embryophyta</taxon>
        <taxon>Tracheophyta</taxon>
        <taxon>Spermatophyta</taxon>
        <taxon>Magnoliopsida</taxon>
        <taxon>eudicotyledons</taxon>
        <taxon>Gunneridae</taxon>
        <taxon>Pentapetalae</taxon>
        <taxon>asterids</taxon>
        <taxon>lamiids</taxon>
        <taxon>Lamiales</taxon>
        <taxon>Oleaceae</taxon>
        <taxon>Oleeae</taxon>
        <taxon>Olea</taxon>
    </lineage>
</organism>
<dbReference type="Gramene" id="OE9A068804T1">
    <property type="protein sequence ID" value="OE9A068804C1"/>
    <property type="gene ID" value="OE9A068804"/>
</dbReference>
<evidence type="ECO:0008006" key="4">
    <source>
        <dbReference type="Google" id="ProtNLM"/>
    </source>
</evidence>
<evidence type="ECO:0000313" key="2">
    <source>
        <dbReference type="EMBL" id="CAA2981731.1"/>
    </source>
</evidence>
<keyword evidence="3" id="KW-1185">Reference proteome</keyword>
<dbReference type="OrthoDB" id="1104395at2759"/>
<dbReference type="Proteomes" id="UP000594638">
    <property type="component" value="Unassembled WGS sequence"/>
</dbReference>
<sequence>MFIKNSCTSLRIATTYYVGVWALHLLLIWYGQQYLNEASSQCIFTQTNTEQTSGFASMAKYQLLIALFFTVALAKIELSSCHVLKGSVTCLDCKSHYDLSAIQVLVKCANVKKLAAAYTEEDGTFETELPSDSSASPKCLAKIMAGPHQLYTSRKNSVSTIVKADGSGYYTTHKSLNFYKSCPLTLKNNGKCIAASNKDFGASKIVDLPLPREWGLAPTSYYFPYLPIIGIP</sequence>
<comment type="caution">
    <text evidence="2">The sequence shown here is derived from an EMBL/GenBank/DDBJ whole genome shotgun (WGS) entry which is preliminary data.</text>
</comment>
<evidence type="ECO:0000256" key="1">
    <source>
        <dbReference type="SAM" id="Phobius"/>
    </source>
</evidence>
<protein>
    <recommendedName>
        <fullName evidence="4">Pollen Ole e 1 allergen and extensin family protein</fullName>
    </recommendedName>
</protein>
<keyword evidence="1" id="KW-1133">Transmembrane helix</keyword>
<accession>A0A8S0RRE2</accession>
<feature type="transmembrane region" description="Helical" evidence="1">
    <location>
        <begin position="12"/>
        <end position="30"/>
    </location>
</feature>
<keyword evidence="1" id="KW-0812">Transmembrane</keyword>
<name>A0A8S0RRE2_OLEEU</name>
<dbReference type="EMBL" id="CACTIH010003680">
    <property type="protein sequence ID" value="CAA2981731.1"/>
    <property type="molecule type" value="Genomic_DNA"/>
</dbReference>
<evidence type="ECO:0000313" key="3">
    <source>
        <dbReference type="Proteomes" id="UP000594638"/>
    </source>
</evidence>
<proteinExistence type="predicted"/>